<evidence type="ECO:0000256" key="5">
    <source>
        <dbReference type="ARBA" id="ARBA00022840"/>
    </source>
</evidence>
<dbReference type="GO" id="GO:0005524">
    <property type="term" value="F:ATP binding"/>
    <property type="evidence" value="ECO:0007669"/>
    <property type="project" value="UniProtKB-KW"/>
</dbReference>
<dbReference type="InterPro" id="IPR013563">
    <property type="entry name" value="Oligopep_ABC_C"/>
</dbReference>
<dbReference type="PANTHER" id="PTHR43297">
    <property type="entry name" value="OLIGOPEPTIDE TRANSPORT ATP-BINDING PROTEIN APPD"/>
    <property type="match status" value="1"/>
</dbReference>
<evidence type="ECO:0000256" key="4">
    <source>
        <dbReference type="ARBA" id="ARBA00022741"/>
    </source>
</evidence>
<evidence type="ECO:0000313" key="9">
    <source>
        <dbReference type="EMBL" id="CAB4771819.1"/>
    </source>
</evidence>
<evidence type="ECO:0000259" key="7">
    <source>
        <dbReference type="PROSITE" id="PS50893"/>
    </source>
</evidence>
<reference evidence="9" key="1">
    <citation type="submission" date="2020-05" db="EMBL/GenBank/DDBJ databases">
        <authorList>
            <person name="Chiriac C."/>
            <person name="Salcher M."/>
            <person name="Ghai R."/>
            <person name="Kavagutti S V."/>
        </authorList>
    </citation>
    <scope>NUCLEOTIDE SEQUENCE</scope>
</reference>
<sequence length="671" mass="70527">MTDGPIASIRNLSVEFAAKRGTIQALRGVDLEIARGEIVALVGESGSGKSVLSSCLLGMAGPRAAVKGEVVVGGVDMLNGTAAQRRSVRKHLLGAVFQDPLGALNPTMRVGRLLSERGLYRERAEQVLRDVAVPDVAQRLRQWPHQLSGGLRQRVAIAFALGADGRLPTNNSARTPTDHLDEAVSAGNTPLLLIADEPTTALDVSVQAQVLSLFDRLRREHSCALLLVTHDLAAAASVADRVVVMYAGRVCETGPIAEVMARPAHPYTASLLAARLPLTPASPAPVPMRGSPPNPAALPSGCAFAPRCDLATDACRQTLPSPVPVSIGGDSSSGRQVACLHSATLLVAPSTVTHLTSPTPSRATATDETVLSLVSVSKSFVAPGNRKLRLHAVTDVSVSLQAGQSLAVVGESGCGKTTLLRLASGLAQPDDGTVNWGTSGRPQLVFQDAGASLTPWFSIGRQVTERLRARGLGSNVSNQRTRELFDLVGLDSHVAQALPRQLSGGQRQRAAIARALASEPRLLICDEPISALDASLSVRILDLLHEVRRELGVALLFVTHDLAAARYIADDVAVMYLGRVVERAPSIKLFANPQHPYTVGLLAASPAAHAGTLAPTLEGEPPSPIGQHLGCAFASRCPGVHDRCRTEQPMLLQRGGTELACHLIPPDGDLL</sequence>
<dbReference type="Pfam" id="PF00005">
    <property type="entry name" value="ABC_tran"/>
    <property type="match status" value="2"/>
</dbReference>
<dbReference type="InterPro" id="IPR027417">
    <property type="entry name" value="P-loop_NTPase"/>
</dbReference>
<evidence type="ECO:0000256" key="3">
    <source>
        <dbReference type="ARBA" id="ARBA00022475"/>
    </source>
</evidence>
<dbReference type="GO" id="GO:0015833">
    <property type="term" value="P:peptide transport"/>
    <property type="evidence" value="ECO:0007669"/>
    <property type="project" value="InterPro"/>
</dbReference>
<proteinExistence type="predicted"/>
<dbReference type="PROSITE" id="PS50893">
    <property type="entry name" value="ABC_TRANSPORTER_2"/>
    <property type="match status" value="2"/>
</dbReference>
<evidence type="ECO:0000256" key="1">
    <source>
        <dbReference type="ARBA" id="ARBA00004202"/>
    </source>
</evidence>
<feature type="domain" description="ABC transporter" evidence="7">
    <location>
        <begin position="9"/>
        <end position="272"/>
    </location>
</feature>
<keyword evidence="3" id="KW-1003">Cell membrane</keyword>
<dbReference type="SUPFAM" id="SSF52540">
    <property type="entry name" value="P-loop containing nucleoside triphosphate hydrolases"/>
    <property type="match status" value="2"/>
</dbReference>
<dbReference type="GO" id="GO:0005886">
    <property type="term" value="C:plasma membrane"/>
    <property type="evidence" value="ECO:0007669"/>
    <property type="project" value="UniProtKB-SubCell"/>
</dbReference>
<organism evidence="9">
    <name type="scientific">freshwater metagenome</name>
    <dbReference type="NCBI Taxonomy" id="449393"/>
    <lineage>
        <taxon>unclassified sequences</taxon>
        <taxon>metagenomes</taxon>
        <taxon>ecological metagenomes</taxon>
    </lineage>
</organism>
<gene>
    <name evidence="8" type="ORF">UFOPK2602_01059</name>
    <name evidence="9" type="ORF">UFOPK2806_02467</name>
</gene>
<dbReference type="CDD" id="cd03257">
    <property type="entry name" value="ABC_NikE_OppD_transporters"/>
    <property type="match status" value="2"/>
</dbReference>
<name>A0A6J6VKC0_9ZZZZ</name>
<evidence type="ECO:0000256" key="6">
    <source>
        <dbReference type="ARBA" id="ARBA00023136"/>
    </source>
</evidence>
<dbReference type="EMBL" id="CAEZYY010000058">
    <property type="protein sequence ID" value="CAB4771819.1"/>
    <property type="molecule type" value="Genomic_DNA"/>
</dbReference>
<accession>A0A6J6VKC0</accession>
<dbReference type="NCBIfam" id="TIGR01727">
    <property type="entry name" value="oligo_HPY"/>
    <property type="match status" value="2"/>
</dbReference>
<dbReference type="PANTHER" id="PTHR43297:SF2">
    <property type="entry name" value="DIPEPTIDE TRANSPORT ATP-BINDING PROTEIN DPPD"/>
    <property type="match status" value="1"/>
</dbReference>
<comment type="subcellular location">
    <subcellularLocation>
        <location evidence="1">Cell membrane</location>
        <topology evidence="1">Peripheral membrane protein</topology>
    </subcellularLocation>
</comment>
<keyword evidence="4" id="KW-0547">Nucleotide-binding</keyword>
<dbReference type="InterPro" id="IPR003593">
    <property type="entry name" value="AAA+_ATPase"/>
</dbReference>
<dbReference type="NCBIfam" id="NF008453">
    <property type="entry name" value="PRK11308.1"/>
    <property type="match status" value="3"/>
</dbReference>
<dbReference type="InterPro" id="IPR003439">
    <property type="entry name" value="ABC_transporter-like_ATP-bd"/>
</dbReference>
<dbReference type="Pfam" id="PF08352">
    <property type="entry name" value="oligo_HPY"/>
    <property type="match status" value="2"/>
</dbReference>
<protein>
    <submittedName>
        <fullName evidence="9">Unannotated protein</fullName>
    </submittedName>
</protein>
<keyword evidence="2" id="KW-0813">Transport</keyword>
<dbReference type="GO" id="GO:0016887">
    <property type="term" value="F:ATP hydrolysis activity"/>
    <property type="evidence" value="ECO:0007669"/>
    <property type="project" value="InterPro"/>
</dbReference>
<dbReference type="EMBL" id="CAEZXX010000063">
    <property type="protein sequence ID" value="CAB4709348.1"/>
    <property type="molecule type" value="Genomic_DNA"/>
</dbReference>
<evidence type="ECO:0000256" key="2">
    <source>
        <dbReference type="ARBA" id="ARBA00022448"/>
    </source>
</evidence>
<dbReference type="InterPro" id="IPR017871">
    <property type="entry name" value="ABC_transporter-like_CS"/>
</dbReference>
<feature type="domain" description="ABC transporter" evidence="7">
    <location>
        <begin position="371"/>
        <end position="602"/>
    </location>
</feature>
<dbReference type="AlphaFoldDB" id="A0A6J6VKC0"/>
<dbReference type="SMART" id="SM00382">
    <property type="entry name" value="AAA"/>
    <property type="match status" value="2"/>
</dbReference>
<dbReference type="PROSITE" id="PS00211">
    <property type="entry name" value="ABC_TRANSPORTER_1"/>
    <property type="match status" value="1"/>
</dbReference>
<evidence type="ECO:0000313" key="8">
    <source>
        <dbReference type="EMBL" id="CAB4709348.1"/>
    </source>
</evidence>
<dbReference type="Gene3D" id="3.40.50.300">
    <property type="entry name" value="P-loop containing nucleotide triphosphate hydrolases"/>
    <property type="match status" value="2"/>
</dbReference>
<dbReference type="InterPro" id="IPR050388">
    <property type="entry name" value="ABC_Ni/Peptide_Import"/>
</dbReference>
<keyword evidence="6" id="KW-0472">Membrane</keyword>
<keyword evidence="5" id="KW-0067">ATP-binding</keyword>